<dbReference type="NCBIfam" id="NF009453">
    <property type="entry name" value="PRK12813.1"/>
    <property type="match status" value="1"/>
</dbReference>
<evidence type="ECO:0000256" key="3">
    <source>
        <dbReference type="ARBA" id="ARBA00022795"/>
    </source>
</evidence>
<organism evidence="7 8">
    <name type="scientific">Roseicyclus marinus</name>
    <dbReference type="NCBI Taxonomy" id="2161673"/>
    <lineage>
        <taxon>Bacteria</taxon>
        <taxon>Pseudomonadati</taxon>
        <taxon>Pseudomonadota</taxon>
        <taxon>Alphaproteobacteria</taxon>
        <taxon>Rhodobacterales</taxon>
        <taxon>Roseobacteraceae</taxon>
        <taxon>Roseicyclus</taxon>
    </lineage>
</organism>
<dbReference type="KEGG" id="rmai:MACH21_34020"/>
<sequence>MDQLSAAAPDAPTRRAGATAASAITADFQTFLRLLTTQMQNQDPLNPMESTEFASQLAQFSGVEQQVRTNELLTGMQADFATLGMGQIGGWIGMEAQAQMPVTFQGDPVTLSAAAHARADRLELVVRDTRGAIVQRVPVPLGSDRFDWDGTGPSGTPVRPGTYDLTLQSWSGETMLDESPATIHAIVEEARLVDGAVWLRLQGGQSVAAQSILGLRRAP</sequence>
<dbReference type="Pfam" id="PF13860">
    <property type="entry name" value="FlgD_ig"/>
    <property type="match status" value="1"/>
</dbReference>
<evidence type="ECO:0000313" key="8">
    <source>
        <dbReference type="Proteomes" id="UP001337723"/>
    </source>
</evidence>
<comment type="similarity">
    <text evidence="1 5">Belongs to the FlgD family.</text>
</comment>
<dbReference type="AlphaFoldDB" id="A0AA48KMI4"/>
<reference evidence="7 8" key="1">
    <citation type="submission" date="2023-01" db="EMBL/GenBank/DDBJ databases">
        <title>Complete genome sequence of Roseicyclus marinus strain Dej080120_10.</title>
        <authorList>
            <person name="Ueki S."/>
            <person name="Maruyama F."/>
        </authorList>
    </citation>
    <scope>NUCLEOTIDE SEQUENCE [LARGE SCALE GENOMIC DNA]</scope>
    <source>
        <strain evidence="7 8">Dej080120_10</strain>
    </source>
</reference>
<keyword evidence="3 5" id="KW-1005">Bacterial flagellum biogenesis</keyword>
<dbReference type="Pfam" id="PF03963">
    <property type="entry name" value="FlgD"/>
    <property type="match status" value="1"/>
</dbReference>
<evidence type="ECO:0000259" key="6">
    <source>
        <dbReference type="Pfam" id="PF13860"/>
    </source>
</evidence>
<evidence type="ECO:0000313" key="7">
    <source>
        <dbReference type="EMBL" id="BDW87225.1"/>
    </source>
</evidence>
<evidence type="ECO:0000256" key="4">
    <source>
        <dbReference type="ARBA" id="ARBA00024746"/>
    </source>
</evidence>
<keyword evidence="8" id="KW-1185">Reference proteome</keyword>
<dbReference type="EMBL" id="AP027266">
    <property type="protein sequence ID" value="BDW87225.1"/>
    <property type="molecule type" value="Genomic_DNA"/>
</dbReference>
<evidence type="ECO:0000256" key="2">
    <source>
        <dbReference type="ARBA" id="ARBA00016013"/>
    </source>
</evidence>
<accession>A0AA48KMI4</accession>
<dbReference type="Proteomes" id="UP001337723">
    <property type="component" value="Chromosome"/>
</dbReference>
<name>A0AA48KMI4_9RHOB</name>
<gene>
    <name evidence="7" type="ORF">MACH21_34020</name>
</gene>
<dbReference type="RefSeq" id="WP_338273301.1">
    <property type="nucleotide sequence ID" value="NZ_AP027266.1"/>
</dbReference>
<dbReference type="InterPro" id="IPR005648">
    <property type="entry name" value="FlgD"/>
</dbReference>
<dbReference type="GO" id="GO:0044781">
    <property type="term" value="P:bacterial-type flagellum organization"/>
    <property type="evidence" value="ECO:0007669"/>
    <property type="project" value="UniProtKB-UniRule"/>
</dbReference>
<evidence type="ECO:0000256" key="5">
    <source>
        <dbReference type="RuleBase" id="RU362076"/>
    </source>
</evidence>
<proteinExistence type="inferred from homology"/>
<evidence type="ECO:0000256" key="1">
    <source>
        <dbReference type="ARBA" id="ARBA00010577"/>
    </source>
</evidence>
<dbReference type="InterPro" id="IPR025965">
    <property type="entry name" value="FlgD/Vpr_Ig-like"/>
</dbReference>
<comment type="function">
    <text evidence="4 5">Required for flagellar hook formation. May act as a scaffolding protein.</text>
</comment>
<dbReference type="Gene3D" id="2.60.40.4070">
    <property type="match status" value="1"/>
</dbReference>
<protein>
    <recommendedName>
        <fullName evidence="2 5">Basal-body rod modification protein FlgD</fullName>
    </recommendedName>
</protein>
<feature type="domain" description="FlgD/Vpr Ig-like" evidence="6">
    <location>
        <begin position="103"/>
        <end position="172"/>
    </location>
</feature>